<dbReference type="InterPro" id="IPR018253">
    <property type="entry name" value="DnaJ_domain_CS"/>
</dbReference>
<evidence type="ECO:0000256" key="5">
    <source>
        <dbReference type="ARBA" id="ARBA00023242"/>
    </source>
</evidence>
<evidence type="ECO:0000256" key="7">
    <source>
        <dbReference type="SAM" id="MobiDB-lite"/>
    </source>
</evidence>
<dbReference type="Proteomes" id="UP000799640">
    <property type="component" value="Unassembled WGS sequence"/>
</dbReference>
<feature type="compositionally biased region" description="Basic and acidic residues" evidence="7">
    <location>
        <begin position="140"/>
        <end position="157"/>
    </location>
</feature>
<organism evidence="9 10">
    <name type="scientific">Trichodelitschia bisporula</name>
    <dbReference type="NCBI Taxonomy" id="703511"/>
    <lineage>
        <taxon>Eukaryota</taxon>
        <taxon>Fungi</taxon>
        <taxon>Dikarya</taxon>
        <taxon>Ascomycota</taxon>
        <taxon>Pezizomycotina</taxon>
        <taxon>Dothideomycetes</taxon>
        <taxon>Dothideomycetes incertae sedis</taxon>
        <taxon>Phaeotrichales</taxon>
        <taxon>Phaeotrichaceae</taxon>
        <taxon>Trichodelitschia</taxon>
    </lineage>
</organism>
<keyword evidence="6" id="KW-0175">Coiled coil</keyword>
<dbReference type="SMART" id="SM00271">
    <property type="entry name" value="DnaJ"/>
    <property type="match status" value="1"/>
</dbReference>
<dbReference type="InterPro" id="IPR052094">
    <property type="entry name" value="Pre-mRNA-splicing_ERAD"/>
</dbReference>
<dbReference type="SUPFAM" id="SSF54928">
    <property type="entry name" value="RNA-binding domain, RBD"/>
    <property type="match status" value="1"/>
</dbReference>
<dbReference type="PRINTS" id="PR00625">
    <property type="entry name" value="JDOMAIN"/>
</dbReference>
<evidence type="ECO:0000313" key="10">
    <source>
        <dbReference type="Proteomes" id="UP000799640"/>
    </source>
</evidence>
<dbReference type="SUPFAM" id="SSF46565">
    <property type="entry name" value="Chaperone J-domain"/>
    <property type="match status" value="1"/>
</dbReference>
<feature type="region of interest" description="Disordered" evidence="7">
    <location>
        <begin position="89"/>
        <end position="124"/>
    </location>
</feature>
<evidence type="ECO:0000256" key="2">
    <source>
        <dbReference type="ARBA" id="ARBA00004496"/>
    </source>
</evidence>
<keyword evidence="10" id="KW-1185">Reference proteome</keyword>
<evidence type="ECO:0000256" key="6">
    <source>
        <dbReference type="SAM" id="Coils"/>
    </source>
</evidence>
<name>A0A6G1I4S1_9PEZI</name>
<evidence type="ECO:0000259" key="8">
    <source>
        <dbReference type="PROSITE" id="PS50076"/>
    </source>
</evidence>
<protein>
    <submittedName>
        <fullName evidence="9">DnaJ-domain-containing protein</fullName>
    </submittedName>
</protein>
<reference evidence="9" key="1">
    <citation type="journal article" date="2020" name="Stud. Mycol.">
        <title>101 Dothideomycetes genomes: a test case for predicting lifestyles and emergence of pathogens.</title>
        <authorList>
            <person name="Haridas S."/>
            <person name="Albert R."/>
            <person name="Binder M."/>
            <person name="Bloem J."/>
            <person name="Labutti K."/>
            <person name="Salamov A."/>
            <person name="Andreopoulos B."/>
            <person name="Baker S."/>
            <person name="Barry K."/>
            <person name="Bills G."/>
            <person name="Bluhm B."/>
            <person name="Cannon C."/>
            <person name="Castanera R."/>
            <person name="Culley D."/>
            <person name="Daum C."/>
            <person name="Ezra D."/>
            <person name="Gonzalez J."/>
            <person name="Henrissat B."/>
            <person name="Kuo A."/>
            <person name="Liang C."/>
            <person name="Lipzen A."/>
            <person name="Lutzoni F."/>
            <person name="Magnuson J."/>
            <person name="Mondo S."/>
            <person name="Nolan M."/>
            <person name="Ohm R."/>
            <person name="Pangilinan J."/>
            <person name="Park H.-J."/>
            <person name="Ramirez L."/>
            <person name="Alfaro M."/>
            <person name="Sun H."/>
            <person name="Tritt A."/>
            <person name="Yoshinaga Y."/>
            <person name="Zwiers L.-H."/>
            <person name="Turgeon B."/>
            <person name="Goodwin S."/>
            <person name="Spatafora J."/>
            <person name="Crous P."/>
            <person name="Grigoriev I."/>
        </authorList>
    </citation>
    <scope>NUCLEOTIDE SEQUENCE</scope>
    <source>
        <strain evidence="9">CBS 262.69</strain>
    </source>
</reference>
<dbReference type="AlphaFoldDB" id="A0A6G1I4S1"/>
<dbReference type="InterPro" id="IPR035979">
    <property type="entry name" value="RBD_domain_sf"/>
</dbReference>
<dbReference type="CDD" id="cd06257">
    <property type="entry name" value="DnaJ"/>
    <property type="match status" value="1"/>
</dbReference>
<dbReference type="PROSITE" id="PS50076">
    <property type="entry name" value="DNAJ_2"/>
    <property type="match status" value="1"/>
</dbReference>
<accession>A0A6G1I4S1</accession>
<dbReference type="Gene3D" id="1.10.287.110">
    <property type="entry name" value="DnaJ domain"/>
    <property type="match status" value="1"/>
</dbReference>
<keyword evidence="3" id="KW-0963">Cytoplasm</keyword>
<evidence type="ECO:0000256" key="4">
    <source>
        <dbReference type="ARBA" id="ARBA00023186"/>
    </source>
</evidence>
<keyword evidence="4" id="KW-0143">Chaperone</keyword>
<dbReference type="EMBL" id="ML996690">
    <property type="protein sequence ID" value="KAF2403184.1"/>
    <property type="molecule type" value="Genomic_DNA"/>
</dbReference>
<dbReference type="Pfam" id="PF00226">
    <property type="entry name" value="DnaJ"/>
    <property type="match status" value="1"/>
</dbReference>
<feature type="region of interest" description="Disordered" evidence="7">
    <location>
        <begin position="275"/>
        <end position="326"/>
    </location>
</feature>
<dbReference type="InterPro" id="IPR001623">
    <property type="entry name" value="DnaJ_domain"/>
</dbReference>
<keyword evidence="5" id="KW-0539">Nucleus</keyword>
<dbReference type="PANTHER" id="PTHR44313">
    <property type="entry name" value="DNAJ HOMOLOG SUBFAMILY C MEMBER 17"/>
    <property type="match status" value="1"/>
</dbReference>
<evidence type="ECO:0000313" key="9">
    <source>
        <dbReference type="EMBL" id="KAF2403184.1"/>
    </source>
</evidence>
<feature type="region of interest" description="Disordered" evidence="7">
    <location>
        <begin position="140"/>
        <end position="178"/>
    </location>
</feature>
<feature type="compositionally biased region" description="Basic and acidic residues" evidence="7">
    <location>
        <begin position="102"/>
        <end position="124"/>
    </location>
</feature>
<dbReference type="GO" id="GO:0003676">
    <property type="term" value="F:nucleic acid binding"/>
    <property type="evidence" value="ECO:0007669"/>
    <property type="project" value="InterPro"/>
</dbReference>
<dbReference type="GO" id="GO:0000390">
    <property type="term" value="P:spliceosomal complex disassembly"/>
    <property type="evidence" value="ECO:0007669"/>
    <property type="project" value="TreeGrafter"/>
</dbReference>
<gene>
    <name evidence="9" type="ORF">EJ06DRAFT_528134</name>
</gene>
<dbReference type="GO" id="GO:0005681">
    <property type="term" value="C:spliceosomal complex"/>
    <property type="evidence" value="ECO:0007669"/>
    <property type="project" value="TreeGrafter"/>
</dbReference>
<dbReference type="PROSITE" id="PS00636">
    <property type="entry name" value="DNAJ_1"/>
    <property type="match status" value="1"/>
</dbReference>
<proteinExistence type="predicted"/>
<feature type="coiled-coil region" evidence="6">
    <location>
        <begin position="364"/>
        <end position="391"/>
    </location>
</feature>
<dbReference type="GO" id="GO:0005737">
    <property type="term" value="C:cytoplasm"/>
    <property type="evidence" value="ECO:0007669"/>
    <property type="project" value="UniProtKB-SubCell"/>
</dbReference>
<evidence type="ECO:0000256" key="3">
    <source>
        <dbReference type="ARBA" id="ARBA00022490"/>
    </source>
</evidence>
<feature type="domain" description="J" evidence="8">
    <location>
        <begin position="15"/>
        <end position="82"/>
    </location>
</feature>
<dbReference type="OrthoDB" id="376357at2759"/>
<evidence type="ECO:0000256" key="1">
    <source>
        <dbReference type="ARBA" id="ARBA00004123"/>
    </source>
</evidence>
<dbReference type="PANTHER" id="PTHR44313:SF1">
    <property type="entry name" value="DNAJ HOMOLOG SUBFAMILY C MEMBER 17"/>
    <property type="match status" value="1"/>
</dbReference>
<feature type="compositionally biased region" description="Low complexity" evidence="7">
    <location>
        <begin position="284"/>
        <end position="295"/>
    </location>
</feature>
<dbReference type="InterPro" id="IPR036869">
    <property type="entry name" value="J_dom_sf"/>
</dbReference>
<comment type="subcellular location">
    <subcellularLocation>
        <location evidence="2">Cytoplasm</location>
    </subcellularLocation>
    <subcellularLocation>
        <location evidence="1">Nucleus</location>
    </subcellularLocation>
</comment>
<sequence length="391" mass="43260">MPGDDLLTHAQSSIDFYALLGEGIHPGSTLSEISRAYRRTALKHHPDKNRSDPDAVSKFHALQIAHDVLSDPAAKAAYDNARAAREARERQNALFEGKRKRMKDDLERRESGAFKRRKDEDDPEEILQREIRRLAEDGRRRRLEREEALRKAEEEAKTTPADDPPPPTTGASTVPEIHRTIKVRWPRTGPGLTLDRERLESMFSRFGPTDSVFVLKDREVGPKRKKRVMGTACLMFKSVVGAHRAVADARGLGGEGEEWALLESVEWAEGREPEFVTSHERQSTPAPEAVPATPAEKPKARPFPGVATDPATPLSNFKARFGGGGGGDGLRRVPSFASFTTASPAGSPFAKGVGSPSLEEITLIRLKNAEKKRLEEQIRREEAEAEGKGEE</sequence>